<comment type="caution">
    <text evidence="2">The sequence shown here is derived from an EMBL/GenBank/DDBJ whole genome shotgun (WGS) entry which is preliminary data.</text>
</comment>
<dbReference type="RefSeq" id="WP_281063549.1">
    <property type="nucleotide sequence ID" value="NZ_JAGGLM010000016.1"/>
</dbReference>
<evidence type="ECO:0000313" key="3">
    <source>
        <dbReference type="Proteomes" id="UP001519307"/>
    </source>
</evidence>
<proteinExistence type="predicted"/>
<name>A0ABS4KU42_9CLOT</name>
<feature type="compositionally biased region" description="Basic residues" evidence="1">
    <location>
        <begin position="33"/>
        <end position="44"/>
    </location>
</feature>
<accession>A0ABS4KU42</accession>
<evidence type="ECO:0000256" key="1">
    <source>
        <dbReference type="SAM" id="MobiDB-lite"/>
    </source>
</evidence>
<gene>
    <name evidence="2" type="ORF">J2Z42_002251</name>
</gene>
<dbReference type="Proteomes" id="UP001519307">
    <property type="component" value="Unassembled WGS sequence"/>
</dbReference>
<evidence type="ECO:0000313" key="2">
    <source>
        <dbReference type="EMBL" id="MBP2033548.1"/>
    </source>
</evidence>
<organism evidence="2 3">
    <name type="scientific">Clostridium algifaecis</name>
    <dbReference type="NCBI Taxonomy" id="1472040"/>
    <lineage>
        <taxon>Bacteria</taxon>
        <taxon>Bacillati</taxon>
        <taxon>Bacillota</taxon>
        <taxon>Clostridia</taxon>
        <taxon>Eubacteriales</taxon>
        <taxon>Clostridiaceae</taxon>
        <taxon>Clostridium</taxon>
    </lineage>
</organism>
<keyword evidence="3" id="KW-1185">Reference proteome</keyword>
<reference evidence="2 3" key="1">
    <citation type="submission" date="2021-03" db="EMBL/GenBank/DDBJ databases">
        <title>Genomic Encyclopedia of Type Strains, Phase IV (KMG-IV): sequencing the most valuable type-strain genomes for metagenomic binning, comparative biology and taxonomic classification.</title>
        <authorList>
            <person name="Goeker M."/>
        </authorList>
    </citation>
    <scope>NUCLEOTIDE SEQUENCE [LARGE SCALE GENOMIC DNA]</scope>
    <source>
        <strain evidence="2 3">DSM 28783</strain>
    </source>
</reference>
<dbReference type="EMBL" id="JAGGLM010000016">
    <property type="protein sequence ID" value="MBP2033548.1"/>
    <property type="molecule type" value="Genomic_DNA"/>
</dbReference>
<sequence length="44" mass="5078">MAKDSQIDKKEVRKRKSKNNTTISEEAKNHNPNSKKHSVKNNDV</sequence>
<feature type="region of interest" description="Disordered" evidence="1">
    <location>
        <begin position="1"/>
        <end position="44"/>
    </location>
</feature>
<protein>
    <submittedName>
        <fullName evidence="2">Uncharacterized protein</fullName>
    </submittedName>
</protein>
<feature type="compositionally biased region" description="Basic and acidic residues" evidence="1">
    <location>
        <begin position="1"/>
        <end position="11"/>
    </location>
</feature>